<dbReference type="InterPro" id="IPR010985">
    <property type="entry name" value="Ribbon_hlx_hlx"/>
</dbReference>
<dbReference type="InterPro" id="IPR013321">
    <property type="entry name" value="Arc_rbn_hlx_hlx"/>
</dbReference>
<evidence type="ECO:0000313" key="3">
    <source>
        <dbReference type="Proteomes" id="UP000549250"/>
    </source>
</evidence>
<dbReference type="GO" id="GO:0003677">
    <property type="term" value="F:DNA binding"/>
    <property type="evidence" value="ECO:0007669"/>
    <property type="project" value="InterPro"/>
</dbReference>
<organism evidence="2 3">
    <name type="scientific">Azomonas macrocytogenes</name>
    <name type="common">Azotobacter macrocytogenes</name>
    <dbReference type="NCBI Taxonomy" id="69962"/>
    <lineage>
        <taxon>Bacteria</taxon>
        <taxon>Pseudomonadati</taxon>
        <taxon>Pseudomonadota</taxon>
        <taxon>Gammaproteobacteria</taxon>
        <taxon>Pseudomonadales</taxon>
        <taxon>Pseudomonadaceae</taxon>
        <taxon>Azomonas</taxon>
    </lineage>
</organism>
<name>A0A839T7Z7_AZOMA</name>
<dbReference type="RefSeq" id="WP_183166688.1">
    <property type="nucleotide sequence ID" value="NZ_JACHXI010000009.1"/>
</dbReference>
<gene>
    <name evidence="2" type="ORF">FHR87_002180</name>
</gene>
<sequence>MSREINPFAFRMPPELRAKVEEAAKENRRSINAELVARVEETFANNPSENLDESTRILKSAERLEKVIEVLAELGQQMKKAGSAEKPKD</sequence>
<evidence type="ECO:0000313" key="2">
    <source>
        <dbReference type="EMBL" id="MBB3103783.1"/>
    </source>
</evidence>
<dbReference type="SUPFAM" id="SSF47598">
    <property type="entry name" value="Ribbon-helix-helix"/>
    <property type="match status" value="1"/>
</dbReference>
<keyword evidence="3" id="KW-1185">Reference proteome</keyword>
<dbReference type="Proteomes" id="UP000549250">
    <property type="component" value="Unassembled WGS sequence"/>
</dbReference>
<dbReference type="InterPro" id="IPR005569">
    <property type="entry name" value="Arc_DNA-bd_dom"/>
</dbReference>
<evidence type="ECO:0000259" key="1">
    <source>
        <dbReference type="Pfam" id="PF03869"/>
    </source>
</evidence>
<dbReference type="Pfam" id="PF03869">
    <property type="entry name" value="Arc"/>
    <property type="match status" value="1"/>
</dbReference>
<feature type="domain" description="Arc-like DNA binding" evidence="1">
    <location>
        <begin position="2"/>
        <end position="44"/>
    </location>
</feature>
<dbReference type="Gene3D" id="1.10.1220.10">
    <property type="entry name" value="Met repressor-like"/>
    <property type="match status" value="1"/>
</dbReference>
<reference evidence="2 3" key="1">
    <citation type="submission" date="2020-08" db="EMBL/GenBank/DDBJ databases">
        <title>Genomic Encyclopedia of Type Strains, Phase III (KMG-III): the genomes of soil and plant-associated and newly described type strains.</title>
        <authorList>
            <person name="Whitman W."/>
        </authorList>
    </citation>
    <scope>NUCLEOTIDE SEQUENCE [LARGE SCALE GENOMIC DNA]</scope>
    <source>
        <strain evidence="2 3">CECT 4462</strain>
    </source>
</reference>
<dbReference type="AlphaFoldDB" id="A0A839T7Z7"/>
<dbReference type="GO" id="GO:0006355">
    <property type="term" value="P:regulation of DNA-templated transcription"/>
    <property type="evidence" value="ECO:0007669"/>
    <property type="project" value="InterPro"/>
</dbReference>
<dbReference type="EMBL" id="JACHXI010000009">
    <property type="protein sequence ID" value="MBB3103783.1"/>
    <property type="molecule type" value="Genomic_DNA"/>
</dbReference>
<proteinExistence type="predicted"/>
<protein>
    <recommendedName>
        <fullName evidence="1">Arc-like DNA binding domain-containing protein</fullName>
    </recommendedName>
</protein>
<accession>A0A839T7Z7</accession>
<comment type="caution">
    <text evidence="2">The sequence shown here is derived from an EMBL/GenBank/DDBJ whole genome shotgun (WGS) entry which is preliminary data.</text>
</comment>